<dbReference type="EMBL" id="JBHTCR010000019">
    <property type="protein sequence ID" value="MFC7348960.1"/>
    <property type="molecule type" value="Genomic_DNA"/>
</dbReference>
<keyword evidence="2" id="KW-1185">Reference proteome</keyword>
<name>A0ABW2M6C8_9FLAO</name>
<dbReference type="RefSeq" id="WP_378183683.1">
    <property type="nucleotide sequence ID" value="NZ_JBHTCR010000019.1"/>
</dbReference>
<evidence type="ECO:0000313" key="1">
    <source>
        <dbReference type="EMBL" id="MFC7348960.1"/>
    </source>
</evidence>
<sequence>MKKAKEFILKFLDKEAECWTRLHSNDLNAFNNCVKELYNMAIEDLDEGLGIFEEKELIEEENPTIYRPRHLYKISNYKNEIYENIFVAYVSNITTDPDPDPLLGTIFEAFMIGEVENELKVIGTMVRYKNRSTMKVEGWKASVYNPSDLDINKLGEFISAERYFEPGNRDDFSLEEYLKDK</sequence>
<accession>A0ABW2M6C8</accession>
<organism evidence="1 2">
    <name type="scientific">Chryseobacterium zhengzhouense</name>
    <dbReference type="NCBI Taxonomy" id="1636086"/>
    <lineage>
        <taxon>Bacteria</taxon>
        <taxon>Pseudomonadati</taxon>
        <taxon>Bacteroidota</taxon>
        <taxon>Flavobacteriia</taxon>
        <taxon>Flavobacteriales</taxon>
        <taxon>Weeksellaceae</taxon>
        <taxon>Chryseobacterium group</taxon>
        <taxon>Chryseobacterium</taxon>
    </lineage>
</organism>
<reference evidence="2" key="1">
    <citation type="journal article" date="2019" name="Int. J. Syst. Evol. Microbiol.">
        <title>The Global Catalogue of Microorganisms (GCM) 10K type strain sequencing project: providing services to taxonomists for standard genome sequencing and annotation.</title>
        <authorList>
            <consortium name="The Broad Institute Genomics Platform"/>
            <consortium name="The Broad Institute Genome Sequencing Center for Infectious Disease"/>
            <person name="Wu L."/>
            <person name="Ma J."/>
        </authorList>
    </citation>
    <scope>NUCLEOTIDE SEQUENCE [LARGE SCALE GENOMIC DNA]</scope>
    <source>
        <strain evidence="2">CCUG 54781</strain>
    </source>
</reference>
<comment type="caution">
    <text evidence="1">The sequence shown here is derived from an EMBL/GenBank/DDBJ whole genome shotgun (WGS) entry which is preliminary data.</text>
</comment>
<proteinExistence type="predicted"/>
<evidence type="ECO:0000313" key="2">
    <source>
        <dbReference type="Proteomes" id="UP001596550"/>
    </source>
</evidence>
<dbReference type="Proteomes" id="UP001596550">
    <property type="component" value="Unassembled WGS sequence"/>
</dbReference>
<protein>
    <submittedName>
        <fullName evidence="1">Uncharacterized protein</fullName>
    </submittedName>
</protein>
<gene>
    <name evidence="1" type="ORF">ACFQO9_19760</name>
</gene>